<dbReference type="InterPro" id="IPR036770">
    <property type="entry name" value="Ankyrin_rpt-contain_sf"/>
</dbReference>
<evidence type="ECO:0008006" key="3">
    <source>
        <dbReference type="Google" id="ProtNLM"/>
    </source>
</evidence>
<gene>
    <name evidence="1" type="ORF">L3X38_039796</name>
</gene>
<dbReference type="AlphaFoldDB" id="A0AAD4V876"/>
<reference evidence="1 2" key="1">
    <citation type="journal article" date="2022" name="G3 (Bethesda)">
        <title>Whole-genome sequence and methylome profiling of the almond [Prunus dulcis (Mill.) D.A. Webb] cultivar 'Nonpareil'.</title>
        <authorList>
            <person name="D'Amico-Willman K.M."/>
            <person name="Ouma W.Z."/>
            <person name="Meulia T."/>
            <person name="Sideli G.M."/>
            <person name="Gradziel T.M."/>
            <person name="Fresnedo-Ramirez J."/>
        </authorList>
    </citation>
    <scope>NUCLEOTIDE SEQUENCE [LARGE SCALE GENOMIC DNA]</scope>
    <source>
        <strain evidence="1">Clone GOH B32 T37-40</strain>
    </source>
</reference>
<sequence>MSAEALAARTSMGQTALHFVAVSGDDSIEAARALVTRNPALPQITDSTGSTPHYWACLVAPETSLEMRWYLVLATTDDFPSCPFTGPLASSLICSLSIQGFFGKRLIIELHV</sequence>
<keyword evidence="2" id="KW-1185">Reference proteome</keyword>
<name>A0AAD4V876_PRUDU</name>
<comment type="caution">
    <text evidence="1">The sequence shown here is derived from an EMBL/GenBank/DDBJ whole genome shotgun (WGS) entry which is preliminary data.</text>
</comment>
<evidence type="ECO:0000313" key="1">
    <source>
        <dbReference type="EMBL" id="KAI5320088.1"/>
    </source>
</evidence>
<accession>A0AAD4V876</accession>
<dbReference type="EMBL" id="JAJFAZ020000007">
    <property type="protein sequence ID" value="KAI5320088.1"/>
    <property type="molecule type" value="Genomic_DNA"/>
</dbReference>
<protein>
    <recommendedName>
        <fullName evidence="3">Ankyrin repeat family protein</fullName>
    </recommendedName>
</protein>
<proteinExistence type="predicted"/>
<evidence type="ECO:0000313" key="2">
    <source>
        <dbReference type="Proteomes" id="UP001054821"/>
    </source>
</evidence>
<dbReference type="SUPFAM" id="SSF48403">
    <property type="entry name" value="Ankyrin repeat"/>
    <property type="match status" value="1"/>
</dbReference>
<dbReference type="Gene3D" id="1.25.40.20">
    <property type="entry name" value="Ankyrin repeat-containing domain"/>
    <property type="match status" value="1"/>
</dbReference>
<organism evidence="1 2">
    <name type="scientific">Prunus dulcis</name>
    <name type="common">Almond</name>
    <name type="synonym">Amygdalus dulcis</name>
    <dbReference type="NCBI Taxonomy" id="3755"/>
    <lineage>
        <taxon>Eukaryota</taxon>
        <taxon>Viridiplantae</taxon>
        <taxon>Streptophyta</taxon>
        <taxon>Embryophyta</taxon>
        <taxon>Tracheophyta</taxon>
        <taxon>Spermatophyta</taxon>
        <taxon>Magnoliopsida</taxon>
        <taxon>eudicotyledons</taxon>
        <taxon>Gunneridae</taxon>
        <taxon>Pentapetalae</taxon>
        <taxon>rosids</taxon>
        <taxon>fabids</taxon>
        <taxon>Rosales</taxon>
        <taxon>Rosaceae</taxon>
        <taxon>Amygdaloideae</taxon>
        <taxon>Amygdaleae</taxon>
        <taxon>Prunus</taxon>
    </lineage>
</organism>
<dbReference type="Proteomes" id="UP001054821">
    <property type="component" value="Chromosome 7"/>
</dbReference>